<evidence type="ECO:0000313" key="2">
    <source>
        <dbReference type="EMBL" id="MCW6507845.1"/>
    </source>
</evidence>
<accession>A0AA41YV18</accession>
<dbReference type="GO" id="GO:0045454">
    <property type="term" value="P:cell redox homeostasis"/>
    <property type="evidence" value="ECO:0007669"/>
    <property type="project" value="TreeGrafter"/>
</dbReference>
<feature type="transmembrane region" description="Helical" evidence="1">
    <location>
        <begin position="65"/>
        <end position="82"/>
    </location>
</feature>
<dbReference type="SUPFAM" id="SSF52833">
    <property type="entry name" value="Thioredoxin-like"/>
    <property type="match status" value="1"/>
</dbReference>
<dbReference type="AlphaFoldDB" id="A0AA41YV18"/>
<dbReference type="Proteomes" id="UP001165667">
    <property type="component" value="Unassembled WGS sequence"/>
</dbReference>
<protein>
    <submittedName>
        <fullName evidence="2">Thioredoxin family protein</fullName>
    </submittedName>
</protein>
<proteinExistence type="predicted"/>
<dbReference type="Pfam" id="PF13899">
    <property type="entry name" value="Thioredoxin_7"/>
    <property type="match status" value="1"/>
</dbReference>
<keyword evidence="1" id="KW-1133">Transmembrane helix</keyword>
<dbReference type="Gene3D" id="3.40.30.10">
    <property type="entry name" value="Glutaredoxin"/>
    <property type="match status" value="1"/>
</dbReference>
<keyword evidence="1" id="KW-0472">Membrane</keyword>
<dbReference type="PANTHER" id="PTHR32234">
    <property type="entry name" value="THIOL:DISULFIDE INTERCHANGE PROTEIN DSBD"/>
    <property type="match status" value="1"/>
</dbReference>
<evidence type="ECO:0000256" key="1">
    <source>
        <dbReference type="SAM" id="Phobius"/>
    </source>
</evidence>
<feature type="transmembrane region" description="Helical" evidence="1">
    <location>
        <begin position="40"/>
        <end position="59"/>
    </location>
</feature>
<evidence type="ECO:0000313" key="3">
    <source>
        <dbReference type="Proteomes" id="UP001165667"/>
    </source>
</evidence>
<dbReference type="InterPro" id="IPR036249">
    <property type="entry name" value="Thioredoxin-like_sf"/>
</dbReference>
<dbReference type="CDD" id="cd02953">
    <property type="entry name" value="DsbDgamma"/>
    <property type="match status" value="1"/>
</dbReference>
<dbReference type="EMBL" id="JAMOIM010000003">
    <property type="protein sequence ID" value="MCW6507845.1"/>
    <property type="molecule type" value="Genomic_DNA"/>
</dbReference>
<keyword evidence="3" id="KW-1185">Reference proteome</keyword>
<organism evidence="2 3">
    <name type="scientific">Lichenifustis flavocetrariae</name>
    <dbReference type="NCBI Taxonomy" id="2949735"/>
    <lineage>
        <taxon>Bacteria</taxon>
        <taxon>Pseudomonadati</taxon>
        <taxon>Pseudomonadota</taxon>
        <taxon>Alphaproteobacteria</taxon>
        <taxon>Hyphomicrobiales</taxon>
        <taxon>Lichenihabitantaceae</taxon>
        <taxon>Lichenifustis</taxon>
    </lineage>
</organism>
<name>A0AA41YV18_9HYPH</name>
<sequence length="283" mass="30378">MAVFFSLGIGMALPFLLVAAVPGIVAWLPRPRAWMLYVRYASGVLLLGTAAWLLLLLSADLSLKATGSIGLLLSGLVLLRFLVARRPMFKRSGAIATSVLASGVMFIAGIAPSPPGHGGTADWAVFDPASINDAVAAGRTVLVDVTATWCLTCKLNELSTLDRKVVQNRPTDSGTLLMRADWSHPNAGVTAYLRSFSRFGIPFGIVYGPGRRNGMPLPELLTPGLLMAALDDAQPLRAARDAAARHVERELSRHRGDERAVPVLAAQGEYRDRQRGLLPFEGR</sequence>
<keyword evidence="1" id="KW-0812">Transmembrane</keyword>
<comment type="caution">
    <text evidence="2">The sequence shown here is derived from an EMBL/GenBank/DDBJ whole genome shotgun (WGS) entry which is preliminary data.</text>
</comment>
<reference evidence="2" key="1">
    <citation type="submission" date="2022-05" db="EMBL/GenBank/DDBJ databases">
        <authorList>
            <person name="Pankratov T."/>
        </authorList>
    </citation>
    <scope>NUCLEOTIDE SEQUENCE</scope>
    <source>
        <strain evidence="2">BP6-180914</strain>
    </source>
</reference>
<feature type="transmembrane region" description="Helical" evidence="1">
    <location>
        <begin position="94"/>
        <end position="111"/>
    </location>
</feature>
<feature type="transmembrane region" description="Helical" evidence="1">
    <location>
        <begin position="6"/>
        <end position="28"/>
    </location>
</feature>
<dbReference type="InterPro" id="IPR035671">
    <property type="entry name" value="DsbD_gamma"/>
</dbReference>
<gene>
    <name evidence="2" type="ORF">M8523_07410</name>
</gene>
<dbReference type="GO" id="GO:0015035">
    <property type="term" value="F:protein-disulfide reductase activity"/>
    <property type="evidence" value="ECO:0007669"/>
    <property type="project" value="TreeGrafter"/>
</dbReference>